<evidence type="ECO:0000313" key="3">
    <source>
        <dbReference type="Proteomes" id="UP001516400"/>
    </source>
</evidence>
<sequence>MNVLKIMTEAPGEWKSKMFCRSETLHGSKYARFVGDGDLKTSPNLLESNPYGDFNIEKLECVLHVGKRMFRRLKDVKRTLTEIKKLKEKEETKNEKRKGRTCS</sequence>
<reference evidence="2 3" key="1">
    <citation type="journal article" date="2021" name="BMC Biol.">
        <title>Horizontally acquired antibacterial genes associated with adaptive radiation of ladybird beetles.</title>
        <authorList>
            <person name="Li H.S."/>
            <person name="Tang X.F."/>
            <person name="Huang Y.H."/>
            <person name="Xu Z.Y."/>
            <person name="Chen M.L."/>
            <person name="Du X.Y."/>
            <person name="Qiu B.Y."/>
            <person name="Chen P.T."/>
            <person name="Zhang W."/>
            <person name="Slipinski A."/>
            <person name="Escalona H.E."/>
            <person name="Waterhouse R.M."/>
            <person name="Zwick A."/>
            <person name="Pang H."/>
        </authorList>
    </citation>
    <scope>NUCLEOTIDE SEQUENCE [LARGE SCALE GENOMIC DNA]</scope>
    <source>
        <strain evidence="2">SYSU2018</strain>
    </source>
</reference>
<dbReference type="Proteomes" id="UP001516400">
    <property type="component" value="Unassembled WGS sequence"/>
</dbReference>
<proteinExistence type="predicted"/>
<comment type="caution">
    <text evidence="2">The sequence shown here is derived from an EMBL/GenBank/DDBJ whole genome shotgun (WGS) entry which is preliminary data.</text>
</comment>
<dbReference type="InterPro" id="IPR049012">
    <property type="entry name" value="Mutator_transp_dom"/>
</dbReference>
<organism evidence="2 3">
    <name type="scientific">Cryptolaemus montrouzieri</name>
    <dbReference type="NCBI Taxonomy" id="559131"/>
    <lineage>
        <taxon>Eukaryota</taxon>
        <taxon>Metazoa</taxon>
        <taxon>Ecdysozoa</taxon>
        <taxon>Arthropoda</taxon>
        <taxon>Hexapoda</taxon>
        <taxon>Insecta</taxon>
        <taxon>Pterygota</taxon>
        <taxon>Neoptera</taxon>
        <taxon>Endopterygota</taxon>
        <taxon>Coleoptera</taxon>
        <taxon>Polyphaga</taxon>
        <taxon>Cucujiformia</taxon>
        <taxon>Coccinelloidea</taxon>
        <taxon>Coccinellidae</taxon>
        <taxon>Scymninae</taxon>
        <taxon>Scymnini</taxon>
        <taxon>Cryptolaemus</taxon>
    </lineage>
</organism>
<name>A0ABD2NEJ9_9CUCU</name>
<gene>
    <name evidence="2" type="ORF">HHI36_012542</name>
</gene>
<dbReference type="Pfam" id="PF20700">
    <property type="entry name" value="Mutator"/>
    <property type="match status" value="1"/>
</dbReference>
<dbReference type="AlphaFoldDB" id="A0ABD2NEJ9"/>
<evidence type="ECO:0000313" key="2">
    <source>
        <dbReference type="EMBL" id="KAL3277191.1"/>
    </source>
</evidence>
<protein>
    <recommendedName>
        <fullName evidence="1">Mutator-like transposase domain-containing protein</fullName>
    </recommendedName>
</protein>
<dbReference type="EMBL" id="JABFTP020000103">
    <property type="protein sequence ID" value="KAL3277191.1"/>
    <property type="molecule type" value="Genomic_DNA"/>
</dbReference>
<feature type="domain" description="Mutator-like transposase" evidence="1">
    <location>
        <begin position="16"/>
        <end position="89"/>
    </location>
</feature>
<evidence type="ECO:0000259" key="1">
    <source>
        <dbReference type="Pfam" id="PF20700"/>
    </source>
</evidence>
<accession>A0ABD2NEJ9</accession>
<keyword evidence="3" id="KW-1185">Reference proteome</keyword>